<reference evidence="2" key="2">
    <citation type="submission" date="2022-06" db="UniProtKB">
        <authorList>
            <consortium name="EnsemblMetazoa"/>
        </authorList>
    </citation>
    <scope>IDENTIFICATION</scope>
</reference>
<name>A0A8R1Y304_ONCVO</name>
<dbReference type="EMBL" id="CMVM020000161">
    <property type="status" value="NOT_ANNOTATED_CDS"/>
    <property type="molecule type" value="Genomic_DNA"/>
</dbReference>
<keyword evidence="1" id="KW-0175">Coiled coil</keyword>
<accession>A0A8R1Y304</accession>
<dbReference type="OMA" id="CYNIWIC"/>
<dbReference type="EnsemblMetazoa" id="OVOC5557.1">
    <property type="protein sequence ID" value="OVOC5557.1"/>
    <property type="gene ID" value="WBGene00242366"/>
</dbReference>
<reference evidence="3" key="1">
    <citation type="submission" date="2013-10" db="EMBL/GenBank/DDBJ databases">
        <title>Genome sequencing of Onchocerca volvulus.</title>
        <authorList>
            <person name="Cotton J."/>
            <person name="Tsai J."/>
            <person name="Stanley E."/>
            <person name="Tracey A."/>
            <person name="Holroyd N."/>
            <person name="Lustigman S."/>
            <person name="Berriman M."/>
        </authorList>
    </citation>
    <scope>NUCLEOTIDE SEQUENCE</scope>
</reference>
<protein>
    <submittedName>
        <fullName evidence="2">Uncharacterized protein</fullName>
    </submittedName>
</protein>
<evidence type="ECO:0000256" key="1">
    <source>
        <dbReference type="SAM" id="Coils"/>
    </source>
</evidence>
<keyword evidence="3" id="KW-1185">Reference proteome</keyword>
<dbReference type="Proteomes" id="UP000024404">
    <property type="component" value="Unassembled WGS sequence"/>
</dbReference>
<feature type="coiled-coil region" evidence="1">
    <location>
        <begin position="147"/>
        <end position="174"/>
    </location>
</feature>
<proteinExistence type="predicted"/>
<organism evidence="2 3">
    <name type="scientific">Onchocerca volvulus</name>
    <dbReference type="NCBI Taxonomy" id="6282"/>
    <lineage>
        <taxon>Eukaryota</taxon>
        <taxon>Metazoa</taxon>
        <taxon>Ecdysozoa</taxon>
        <taxon>Nematoda</taxon>
        <taxon>Chromadorea</taxon>
        <taxon>Rhabditida</taxon>
        <taxon>Spirurina</taxon>
        <taxon>Spiruromorpha</taxon>
        <taxon>Filarioidea</taxon>
        <taxon>Onchocercidae</taxon>
        <taxon>Onchocerca</taxon>
    </lineage>
</organism>
<sequence>MINKKRKTETLKNLSLLASRTVISYIHKLIQTNKCSHLIALIYDHILENSNQQFLKKSQAEIVFSLLSLPKQQVPDVVSYGDLCLLLKDAYDEKFANISTKSEDSWDEENLVEMEVLSTLNSFRNKTHTQSVDIFNFIREENLIRTVMRQAWRLERLEKDLHEMEQKMNYLAAYYVAEKYCACQNGESSECDSGCHTDRSDSSNNSITKLFATKRDATNEFTTSKPNFLTVDDKHRYSSDMNWCQKVVKPLDEFEKLSSCDAHIYISKPSTSTSVRDTKPNGSPLSVNQIFENMMADGENTSRIKLNSKKSMSILSAANNKPPNIKLTTNNSLSNDTNKISQNYNLSVRMTQSVTGTNVLPNYGNKFSKLQLTTNFGCHDYVAQISCKKIELKKYIEFDTSSFWNKK</sequence>
<dbReference type="AlphaFoldDB" id="A0A8R1Y304"/>
<evidence type="ECO:0000313" key="2">
    <source>
        <dbReference type="EnsemblMetazoa" id="OVOC5557.1"/>
    </source>
</evidence>
<evidence type="ECO:0000313" key="3">
    <source>
        <dbReference type="Proteomes" id="UP000024404"/>
    </source>
</evidence>